<protein>
    <submittedName>
        <fullName evidence="1">Uncharacterized protein</fullName>
    </submittedName>
</protein>
<reference evidence="1" key="1">
    <citation type="submission" date="2023-05" db="EMBL/GenBank/DDBJ databases">
        <authorList>
            <person name="Huff M."/>
        </authorList>
    </citation>
    <scope>NUCLEOTIDE SEQUENCE</scope>
</reference>
<organism evidence="1 2">
    <name type="scientific">Fraxinus pennsylvanica</name>
    <dbReference type="NCBI Taxonomy" id="56036"/>
    <lineage>
        <taxon>Eukaryota</taxon>
        <taxon>Viridiplantae</taxon>
        <taxon>Streptophyta</taxon>
        <taxon>Embryophyta</taxon>
        <taxon>Tracheophyta</taxon>
        <taxon>Spermatophyta</taxon>
        <taxon>Magnoliopsida</taxon>
        <taxon>eudicotyledons</taxon>
        <taxon>Gunneridae</taxon>
        <taxon>Pentapetalae</taxon>
        <taxon>asterids</taxon>
        <taxon>lamiids</taxon>
        <taxon>Lamiales</taxon>
        <taxon>Oleaceae</taxon>
        <taxon>Oleeae</taxon>
        <taxon>Fraxinus</taxon>
    </lineage>
</organism>
<proteinExistence type="predicted"/>
<evidence type="ECO:0000313" key="2">
    <source>
        <dbReference type="Proteomes" id="UP000834106"/>
    </source>
</evidence>
<name>A0AAD2AEC4_9LAMI</name>
<dbReference type="EMBL" id="OU503057">
    <property type="protein sequence ID" value="CAI9786668.1"/>
    <property type="molecule type" value="Genomic_DNA"/>
</dbReference>
<accession>A0AAD2AEC4</accession>
<dbReference type="Proteomes" id="UP000834106">
    <property type="component" value="Chromosome 22"/>
</dbReference>
<evidence type="ECO:0000313" key="1">
    <source>
        <dbReference type="EMBL" id="CAI9786668.1"/>
    </source>
</evidence>
<dbReference type="AlphaFoldDB" id="A0AAD2AEC4"/>
<gene>
    <name evidence="1" type="ORF">FPE_LOCUS34098</name>
</gene>
<sequence length="100" mass="11120">MSFLSQSSPFLPLPHRIFSQNQVLVARNCLQYMGMADVGRKNGICFIRSTKFFTGRMDQYSPEVFQTSLGEKMAIFCGAQGNKLLSAMTTNLSPHGGHNQ</sequence>
<keyword evidence="2" id="KW-1185">Reference proteome</keyword>